<dbReference type="EMBL" id="VDCQ01000032">
    <property type="protein sequence ID" value="TNJ64179.1"/>
    <property type="molecule type" value="Genomic_DNA"/>
</dbReference>
<gene>
    <name evidence="5" type="ORF">FE784_21415</name>
</gene>
<comment type="catalytic activity">
    <reaction evidence="3">
        <text>3',5'-cyclic UMP + H2O = UMP + H(+)</text>
        <dbReference type="Rhea" id="RHEA:70575"/>
        <dbReference type="ChEBI" id="CHEBI:15377"/>
        <dbReference type="ChEBI" id="CHEBI:15378"/>
        <dbReference type="ChEBI" id="CHEBI:57865"/>
        <dbReference type="ChEBI" id="CHEBI:184387"/>
    </reaction>
    <physiologicalReaction direction="left-to-right" evidence="3">
        <dbReference type="Rhea" id="RHEA:70576"/>
    </physiologicalReaction>
</comment>
<proteinExistence type="predicted"/>
<evidence type="ECO:0000256" key="3">
    <source>
        <dbReference type="ARBA" id="ARBA00048505"/>
    </source>
</evidence>
<dbReference type="RefSeq" id="WP_139604279.1">
    <property type="nucleotide sequence ID" value="NZ_VDCQ01000032.1"/>
</dbReference>
<organism evidence="5 6">
    <name type="scientific">Paenibacillus hemerocallicola</name>
    <dbReference type="NCBI Taxonomy" id="1172614"/>
    <lineage>
        <taxon>Bacteria</taxon>
        <taxon>Bacillati</taxon>
        <taxon>Bacillota</taxon>
        <taxon>Bacilli</taxon>
        <taxon>Bacillales</taxon>
        <taxon>Paenibacillaceae</taxon>
        <taxon>Paenibacillus</taxon>
    </lineage>
</organism>
<name>A0A5C4T7B7_9BACL</name>
<dbReference type="Proteomes" id="UP000307943">
    <property type="component" value="Unassembled WGS sequence"/>
</dbReference>
<protein>
    <submittedName>
        <fullName evidence="5">MBL fold metallo-hydrolase</fullName>
    </submittedName>
</protein>
<dbReference type="GO" id="GO:0016787">
    <property type="term" value="F:hydrolase activity"/>
    <property type="evidence" value="ECO:0007669"/>
    <property type="project" value="UniProtKB-KW"/>
</dbReference>
<evidence type="ECO:0000256" key="1">
    <source>
        <dbReference type="ARBA" id="ARBA00034221"/>
    </source>
</evidence>
<dbReference type="Pfam" id="PF12706">
    <property type="entry name" value="Lactamase_B_2"/>
    <property type="match status" value="1"/>
</dbReference>
<reference evidence="5 6" key="1">
    <citation type="submission" date="2019-05" db="EMBL/GenBank/DDBJ databases">
        <title>We sequenced the genome of Paenibacillus hemerocallicola KCTC 33185 for further insight into its adaptation and study the phylogeny of Paenibacillus.</title>
        <authorList>
            <person name="Narsing Rao M.P."/>
        </authorList>
    </citation>
    <scope>NUCLEOTIDE SEQUENCE [LARGE SCALE GENOMIC DNA]</scope>
    <source>
        <strain evidence="5 6">KCTC 33185</strain>
    </source>
</reference>
<keyword evidence="5" id="KW-0378">Hydrolase</keyword>
<dbReference type="InterPro" id="IPR001279">
    <property type="entry name" value="Metallo-B-lactamas"/>
</dbReference>
<feature type="domain" description="Metallo-beta-lactamase" evidence="4">
    <location>
        <begin position="48"/>
        <end position="222"/>
    </location>
</feature>
<dbReference type="Gene3D" id="3.60.15.10">
    <property type="entry name" value="Ribonuclease Z/Hydroxyacylglutathione hydrolase-like"/>
    <property type="match status" value="1"/>
</dbReference>
<comment type="catalytic activity">
    <reaction evidence="1">
        <text>3',5'-cyclic CMP + H2O = CMP + H(+)</text>
        <dbReference type="Rhea" id="RHEA:72675"/>
        <dbReference type="ChEBI" id="CHEBI:15377"/>
        <dbReference type="ChEBI" id="CHEBI:15378"/>
        <dbReference type="ChEBI" id="CHEBI:58003"/>
        <dbReference type="ChEBI" id="CHEBI:60377"/>
    </reaction>
    <physiologicalReaction direction="left-to-right" evidence="1">
        <dbReference type="Rhea" id="RHEA:72676"/>
    </physiologicalReaction>
</comment>
<dbReference type="InterPro" id="IPR036866">
    <property type="entry name" value="RibonucZ/Hydroxyglut_hydro"/>
</dbReference>
<evidence type="ECO:0000313" key="5">
    <source>
        <dbReference type="EMBL" id="TNJ64179.1"/>
    </source>
</evidence>
<dbReference type="SUPFAM" id="SSF56281">
    <property type="entry name" value="Metallo-hydrolase/oxidoreductase"/>
    <property type="match status" value="1"/>
</dbReference>
<dbReference type="PANTHER" id="PTHR42663:SF6">
    <property type="entry name" value="HYDROLASE C777.06C-RELATED"/>
    <property type="match status" value="1"/>
</dbReference>
<comment type="function">
    <text evidence="2">Counteracts the endogenous Pycsar antiviral defense system. Phosphodiesterase that enables metal-dependent hydrolysis of host cyclic nucleotide Pycsar defense signals such as cCMP and cUMP.</text>
</comment>
<dbReference type="OrthoDB" id="9781189at2"/>
<dbReference type="PANTHER" id="PTHR42663">
    <property type="entry name" value="HYDROLASE C777.06C-RELATED-RELATED"/>
    <property type="match status" value="1"/>
</dbReference>
<accession>A0A5C4T7B7</accession>
<evidence type="ECO:0000313" key="6">
    <source>
        <dbReference type="Proteomes" id="UP000307943"/>
    </source>
</evidence>
<evidence type="ECO:0000259" key="4">
    <source>
        <dbReference type="Pfam" id="PF12706"/>
    </source>
</evidence>
<evidence type="ECO:0000256" key="2">
    <source>
        <dbReference type="ARBA" id="ARBA00034301"/>
    </source>
</evidence>
<sequence>MNITFLGTAAAEGIPFPFCDCLTCNHAREHRGRNIRKRQSILINRDALIDPGPDLYASCAQLGMSLTELRHVLVTHNHPDHFQPVNLQFRAKGFRQQTDLPLLTLIAPPSVLATWDRFGSNDASAEISRVPFLPGDSLSVPPYRVEAIEATHIEEAMNYIIDDGRSKLLYACDTGLYRDRVWNALEAHRLDAVIMECTLGSRMSARTHMSVGHMKTMLDRMRLLGCIDDRTQLFATHFSHQQVEPHEPLSRMLLEEAGVQCAYDGMVLTLGEEHSA</sequence>
<comment type="caution">
    <text evidence="5">The sequence shown here is derived from an EMBL/GenBank/DDBJ whole genome shotgun (WGS) entry which is preliminary data.</text>
</comment>
<dbReference type="AlphaFoldDB" id="A0A5C4T7B7"/>
<keyword evidence="6" id="KW-1185">Reference proteome</keyword>